<proteinExistence type="predicted"/>
<gene>
    <name evidence="2" type="ORF">FFLO_04619</name>
</gene>
<sequence>MPCPCSALAKTAAGGEAVRMEKEEESQLEQSLKRDLGDAINRMTDFRDQIRESGSAPDNWTAKYAQVRDWLKEDAGEHIDILEMVDACHVESASVKPMSPNTRDGFTAEITIKFIDGSTYMLSRSSKVRTGNKQSKSLPAPQQTDRKSGEIGHVGSMMSPPTTINSSIMSCDPGTATSHTQGGLSASKDIIREARYRQQLGAYKRTLTQMSDLSQHQPKWKWVVWKGLIKMDAAEELKKPSPFGQEEHKWTALRHELNGNLKAIVQEVQDFHLNLGGKNLQEWTDGSWQEFYTEKQAGRLEGWKQTLEEQAGESLDTLEYHPVLALEPSIKIDHLTNSRIKCVAAYCIGHGHVDGNGTRSEGHSLYCTVEFGFERKPVVGNSPQQRRFGFPGSTVSGVSGSGSTDGSSAMRSGATRTDNVTLEPKSSLEGYDDSHDTQESSMQ</sequence>
<feature type="region of interest" description="Disordered" evidence="1">
    <location>
        <begin position="378"/>
        <end position="443"/>
    </location>
</feature>
<dbReference type="Proteomes" id="UP000812966">
    <property type="component" value="Unassembled WGS sequence"/>
</dbReference>
<name>A0A8K0NPM8_9TREE</name>
<feature type="compositionally biased region" description="Low complexity" evidence="1">
    <location>
        <begin position="392"/>
        <end position="408"/>
    </location>
</feature>
<evidence type="ECO:0000256" key="1">
    <source>
        <dbReference type="SAM" id="MobiDB-lite"/>
    </source>
</evidence>
<evidence type="ECO:0000313" key="3">
    <source>
        <dbReference type="Proteomes" id="UP000812966"/>
    </source>
</evidence>
<dbReference type="AlphaFoldDB" id="A0A8K0NPM8"/>
<reference evidence="2" key="1">
    <citation type="submission" date="2020-04" db="EMBL/GenBank/DDBJ databases">
        <title>Analysis of mating type loci in Filobasidium floriforme.</title>
        <authorList>
            <person name="Nowrousian M."/>
        </authorList>
    </citation>
    <scope>NUCLEOTIDE SEQUENCE</scope>
    <source>
        <strain evidence="2">CBS 6242</strain>
    </source>
</reference>
<feature type="compositionally biased region" description="Basic and acidic residues" evidence="1">
    <location>
        <begin position="432"/>
        <end position="443"/>
    </location>
</feature>
<evidence type="ECO:0000313" key="2">
    <source>
        <dbReference type="EMBL" id="KAG7531008.1"/>
    </source>
</evidence>
<keyword evidence="3" id="KW-1185">Reference proteome</keyword>
<feature type="region of interest" description="Disordered" evidence="1">
    <location>
        <begin position="125"/>
        <end position="153"/>
    </location>
</feature>
<protein>
    <submittedName>
        <fullName evidence="2">Uncharacterized protein</fullName>
    </submittedName>
</protein>
<organism evidence="2 3">
    <name type="scientific">Filobasidium floriforme</name>
    <dbReference type="NCBI Taxonomy" id="5210"/>
    <lineage>
        <taxon>Eukaryota</taxon>
        <taxon>Fungi</taxon>
        <taxon>Dikarya</taxon>
        <taxon>Basidiomycota</taxon>
        <taxon>Agaricomycotina</taxon>
        <taxon>Tremellomycetes</taxon>
        <taxon>Filobasidiales</taxon>
        <taxon>Filobasidiaceae</taxon>
        <taxon>Filobasidium</taxon>
    </lineage>
</organism>
<accession>A0A8K0NPM8</accession>
<comment type="caution">
    <text evidence="2">The sequence shown here is derived from an EMBL/GenBank/DDBJ whole genome shotgun (WGS) entry which is preliminary data.</text>
</comment>
<feature type="compositionally biased region" description="Polar residues" evidence="1">
    <location>
        <begin position="125"/>
        <end position="143"/>
    </location>
</feature>
<dbReference type="EMBL" id="JABELV010000101">
    <property type="protein sequence ID" value="KAG7531008.1"/>
    <property type="molecule type" value="Genomic_DNA"/>
</dbReference>